<name>A0A1S4BK38_TOBAC</name>
<feature type="domain" description="Reverse transcriptase zinc-binding" evidence="1">
    <location>
        <begin position="17"/>
        <end position="102"/>
    </location>
</feature>
<dbReference type="PANTHER" id="PTHR47723">
    <property type="entry name" value="OS05G0353850 PROTEIN"/>
    <property type="match status" value="1"/>
</dbReference>
<organism evidence="2">
    <name type="scientific">Nicotiana tabacum</name>
    <name type="common">Common tobacco</name>
    <dbReference type="NCBI Taxonomy" id="4097"/>
    <lineage>
        <taxon>Eukaryota</taxon>
        <taxon>Viridiplantae</taxon>
        <taxon>Streptophyta</taxon>
        <taxon>Embryophyta</taxon>
        <taxon>Tracheophyta</taxon>
        <taxon>Spermatophyta</taxon>
        <taxon>Magnoliopsida</taxon>
        <taxon>eudicotyledons</taxon>
        <taxon>Gunneridae</taxon>
        <taxon>Pentapetalae</taxon>
        <taxon>asterids</taxon>
        <taxon>lamiids</taxon>
        <taxon>Solanales</taxon>
        <taxon>Solanaceae</taxon>
        <taxon>Nicotianoideae</taxon>
        <taxon>Nicotianeae</taxon>
        <taxon>Nicotiana</taxon>
    </lineage>
</organism>
<proteinExistence type="predicted"/>
<accession>A0A1S4BK38</accession>
<protein>
    <recommendedName>
        <fullName evidence="1">Reverse transcriptase zinc-binding domain-containing protein</fullName>
    </recommendedName>
</protein>
<dbReference type="OrthoDB" id="1288152at2759"/>
<dbReference type="Pfam" id="PF13966">
    <property type="entry name" value="zf-RVT"/>
    <property type="match status" value="1"/>
</dbReference>
<dbReference type="OMA" id="RMIMAYS"/>
<evidence type="ECO:0000259" key="1">
    <source>
        <dbReference type="Pfam" id="PF13966"/>
    </source>
</evidence>
<evidence type="ECO:0000313" key="2">
    <source>
        <dbReference type="RefSeq" id="XP_016489231.1"/>
    </source>
</evidence>
<gene>
    <name evidence="2" type="primary">LOC107809152</name>
</gene>
<reference evidence="2" key="1">
    <citation type="submission" date="2025-08" db="UniProtKB">
        <authorList>
            <consortium name="RefSeq"/>
        </authorList>
    </citation>
    <scope>IDENTIFICATION</scope>
</reference>
<sequence>MMKRTCLFGWGLIQAFFSVRNAWNMMRKNRKENHLLDKLWYKALPFKMPFISWRILLSKIPTDDSVSRFSNTGRFRCHCCRAPQPESIHHVFVNGYFAKSVWKHFRDFFGISGKFHSVQHALTSWWNFASCNPASAFLTKNIPIIIIWELWKARCSSRYDKKMAFKLCRTVYWNKPASRFFKLNSDNGHKNSICGGGGLVRDAQGRMIMAYSVPFGIGTSNEAEAKALLFGI</sequence>
<dbReference type="InterPro" id="IPR053151">
    <property type="entry name" value="RNase_H-like"/>
</dbReference>
<dbReference type="InterPro" id="IPR026960">
    <property type="entry name" value="RVT-Znf"/>
</dbReference>
<dbReference type="PaxDb" id="4097-A0A1S4BK38"/>
<dbReference type="RefSeq" id="XP_016489231.1">
    <property type="nucleotide sequence ID" value="XM_016633745.1"/>
</dbReference>
<dbReference type="PANTHER" id="PTHR47723:SF19">
    <property type="entry name" value="POLYNUCLEOTIDYL TRANSFERASE, RIBONUCLEASE H-LIKE SUPERFAMILY PROTEIN"/>
    <property type="match status" value="1"/>
</dbReference>
<dbReference type="AlphaFoldDB" id="A0A1S4BK38"/>
<dbReference type="KEGG" id="nta:107809152"/>